<evidence type="ECO:0000256" key="10">
    <source>
        <dbReference type="ARBA" id="ARBA00023170"/>
    </source>
</evidence>
<dbReference type="AlphaFoldDB" id="A0A2Y9SWN2"/>
<evidence type="ECO:0000313" key="25">
    <source>
        <dbReference type="Proteomes" id="UP000248484"/>
    </source>
</evidence>
<dbReference type="FunFam" id="1.20.58.390:FF:000042">
    <property type="entry name" value="5-hydroxytryptamine receptor 3C"/>
    <property type="match status" value="1"/>
</dbReference>
<comment type="catalytic activity">
    <reaction evidence="17">
        <text>Ca(2+)(in) = Ca(2+)(out)</text>
        <dbReference type="Rhea" id="RHEA:29671"/>
        <dbReference type="ChEBI" id="CHEBI:29108"/>
    </reaction>
</comment>
<evidence type="ECO:0000256" key="2">
    <source>
        <dbReference type="ARBA" id="ARBA00022475"/>
    </source>
</evidence>
<dbReference type="KEGG" id="pcad:102974723"/>
<feature type="signal peptide" evidence="22">
    <location>
        <begin position="1"/>
        <end position="27"/>
    </location>
</feature>
<dbReference type="InterPro" id="IPR049944">
    <property type="entry name" value="LGIC_TM_5-HT3"/>
</dbReference>
<comment type="function">
    <text evidence="18">Forms serotonin (5-hydroxytryptamine/5-HT3)-activated cation-selective channel complexes, which when activated cause fast, depolarizing responses in neurons.</text>
</comment>
<feature type="transmembrane region" description="Helical" evidence="21">
    <location>
        <begin position="423"/>
        <end position="443"/>
    </location>
</feature>
<keyword evidence="11" id="KW-0628">Postsynaptic cell membrane</keyword>
<keyword evidence="6" id="KW-0770">Synapse</keyword>
<dbReference type="OrthoDB" id="6097796at2759"/>
<dbReference type="InterPro" id="IPR036719">
    <property type="entry name" value="Neuro-gated_channel_TM_sf"/>
</dbReference>
<dbReference type="GO" id="GO:0140227">
    <property type="term" value="P:serotonin-gated cation-selective signaling pathway"/>
    <property type="evidence" value="ECO:0007669"/>
    <property type="project" value="UniProtKB-ARBA"/>
</dbReference>
<comment type="subunit">
    <text evidence="19">Forms homopentameric as well as heteropentameric serotonin-activated cation-selective channel complexes with HTR3A. The homomeric complex is not functional. Heteropentameric complexes display properties which resemble that of neuronal serotonin-activated channels in vivo.</text>
</comment>
<keyword evidence="9" id="KW-1015">Disulfide bond</keyword>
<evidence type="ECO:0000259" key="24">
    <source>
        <dbReference type="Pfam" id="PF02932"/>
    </source>
</evidence>
<evidence type="ECO:0000256" key="1">
    <source>
        <dbReference type="ARBA" id="ARBA00022448"/>
    </source>
</evidence>
<dbReference type="InterPro" id="IPR006029">
    <property type="entry name" value="Neurotrans-gated_channel_TM"/>
</dbReference>
<evidence type="ECO:0000256" key="14">
    <source>
        <dbReference type="ARBA" id="ARBA00034104"/>
    </source>
</evidence>
<keyword evidence="2" id="KW-1003">Cell membrane</keyword>
<feature type="domain" description="Neurotransmitter-gated ion-channel ligand-binding" evidence="23">
    <location>
        <begin position="51"/>
        <end position="242"/>
    </location>
</feature>
<proteinExistence type="predicted"/>
<dbReference type="CDD" id="cd19063">
    <property type="entry name" value="LGIC_TM_5-HT3"/>
    <property type="match status" value="1"/>
</dbReference>
<evidence type="ECO:0000313" key="26">
    <source>
        <dbReference type="RefSeq" id="XP_023980174.1"/>
    </source>
</evidence>
<evidence type="ECO:0000256" key="18">
    <source>
        <dbReference type="ARBA" id="ARBA00037540"/>
    </source>
</evidence>
<evidence type="ECO:0000259" key="23">
    <source>
        <dbReference type="Pfam" id="PF02931"/>
    </source>
</evidence>
<evidence type="ECO:0000256" key="7">
    <source>
        <dbReference type="ARBA" id="ARBA00023065"/>
    </source>
</evidence>
<evidence type="ECO:0000256" key="6">
    <source>
        <dbReference type="ARBA" id="ARBA00023018"/>
    </source>
</evidence>
<feature type="region of interest" description="Disordered" evidence="20">
    <location>
        <begin position="377"/>
        <end position="399"/>
    </location>
</feature>
<evidence type="ECO:0000256" key="9">
    <source>
        <dbReference type="ARBA" id="ARBA00023157"/>
    </source>
</evidence>
<reference evidence="26" key="1">
    <citation type="submission" date="2025-08" db="UniProtKB">
        <authorList>
            <consortium name="RefSeq"/>
        </authorList>
    </citation>
    <scope>IDENTIFICATION</scope>
    <source>
        <tissue evidence="26">Muscle</tissue>
    </source>
</reference>
<keyword evidence="13" id="KW-0407">Ion channel</keyword>
<dbReference type="InterPro" id="IPR038050">
    <property type="entry name" value="Neuro_actylchol_rec"/>
</dbReference>
<evidence type="ECO:0000256" key="17">
    <source>
        <dbReference type="ARBA" id="ARBA00036634"/>
    </source>
</evidence>
<dbReference type="GO" id="GO:0045211">
    <property type="term" value="C:postsynaptic membrane"/>
    <property type="evidence" value="ECO:0007669"/>
    <property type="project" value="UniProtKB-SubCell"/>
</dbReference>
<comment type="subcellular location">
    <subcellularLocation>
        <location evidence="14">Postsynaptic cell membrane</location>
        <topology evidence="14">Multi-pass membrane protein</topology>
    </subcellularLocation>
</comment>
<dbReference type="GeneID" id="102974723"/>
<comment type="catalytic activity">
    <reaction evidence="15">
        <text>K(+)(in) = K(+)(out)</text>
        <dbReference type="Rhea" id="RHEA:29463"/>
        <dbReference type="ChEBI" id="CHEBI:29103"/>
    </reaction>
</comment>
<evidence type="ECO:0000256" key="21">
    <source>
        <dbReference type="SAM" id="Phobius"/>
    </source>
</evidence>
<evidence type="ECO:0000256" key="5">
    <source>
        <dbReference type="ARBA" id="ARBA00022989"/>
    </source>
</evidence>
<evidence type="ECO:0000256" key="15">
    <source>
        <dbReference type="ARBA" id="ARBA00034430"/>
    </source>
</evidence>
<dbReference type="Pfam" id="PF02932">
    <property type="entry name" value="Neur_chan_memb"/>
    <property type="match status" value="1"/>
</dbReference>
<comment type="catalytic activity">
    <reaction evidence="16">
        <text>Na(+)(in) = Na(+)(out)</text>
        <dbReference type="Rhea" id="RHEA:34963"/>
        <dbReference type="ChEBI" id="CHEBI:29101"/>
    </reaction>
</comment>
<dbReference type="FunFam" id="2.70.170.10:FF:000026">
    <property type="entry name" value="5-hydroxytryptamine receptor 3C"/>
    <property type="match status" value="1"/>
</dbReference>
<feature type="transmembrane region" description="Helical" evidence="21">
    <location>
        <begin position="247"/>
        <end position="269"/>
    </location>
</feature>
<keyword evidence="1" id="KW-0813">Transport</keyword>
<dbReference type="InParanoid" id="A0A2Y9SWN2"/>
<evidence type="ECO:0000256" key="4">
    <source>
        <dbReference type="ARBA" id="ARBA00022729"/>
    </source>
</evidence>
<organism evidence="25 26">
    <name type="scientific">Physeter macrocephalus</name>
    <name type="common">Sperm whale</name>
    <name type="synonym">Physeter catodon</name>
    <dbReference type="NCBI Taxonomy" id="9755"/>
    <lineage>
        <taxon>Eukaryota</taxon>
        <taxon>Metazoa</taxon>
        <taxon>Chordata</taxon>
        <taxon>Craniata</taxon>
        <taxon>Vertebrata</taxon>
        <taxon>Euteleostomi</taxon>
        <taxon>Mammalia</taxon>
        <taxon>Eutheria</taxon>
        <taxon>Laurasiatheria</taxon>
        <taxon>Artiodactyla</taxon>
        <taxon>Whippomorpha</taxon>
        <taxon>Cetacea</taxon>
        <taxon>Odontoceti</taxon>
        <taxon>Physeteridae</taxon>
        <taxon>Physeter</taxon>
    </lineage>
</organism>
<keyword evidence="25" id="KW-1185">Reference proteome</keyword>
<keyword evidence="4 22" id="KW-0732">Signal</keyword>
<evidence type="ECO:0000256" key="16">
    <source>
        <dbReference type="ARBA" id="ARBA00036239"/>
    </source>
</evidence>
<feature type="transmembrane region" description="Helical" evidence="21">
    <location>
        <begin position="281"/>
        <end position="300"/>
    </location>
</feature>
<dbReference type="RefSeq" id="XP_023980174.1">
    <property type="nucleotide sequence ID" value="XM_024124406.1"/>
</dbReference>
<gene>
    <name evidence="26" type="primary">LOC102974723</name>
</gene>
<evidence type="ECO:0000256" key="20">
    <source>
        <dbReference type="SAM" id="MobiDB-lite"/>
    </source>
</evidence>
<dbReference type="SUPFAM" id="SSF63712">
    <property type="entry name" value="Nicotinic receptor ligand binding domain-like"/>
    <property type="match status" value="1"/>
</dbReference>
<dbReference type="SUPFAM" id="SSF90112">
    <property type="entry name" value="Neurotransmitter-gated ion-channel transmembrane pore"/>
    <property type="match status" value="1"/>
</dbReference>
<dbReference type="Pfam" id="PF02931">
    <property type="entry name" value="Neur_chan_LBD"/>
    <property type="match status" value="1"/>
</dbReference>
<dbReference type="Proteomes" id="UP000248484">
    <property type="component" value="Chromosome 1"/>
</dbReference>
<dbReference type="STRING" id="9755.ENSPCTP00005009458"/>
<sequence>MEGVWPTTGGFLLCLPVSLLLQGRANTFSINCSVFDQRGIDPAVFQAIFNQKDFRPVINYSIPTHINISFTLSAILKVDAQLQLLMTFLWLKLIWSHPFISWDPEECGEINKLTVTAENLWLRDIFIVESDDVDHTLDGLSACVTNEGRVVYNKLMQVTSICSLDIYFSFDQNCTLTFSSFFYTEENMLLGMDKEVWEITDTSRDIGHTQGEWELLGINKATPKISVGSSLFDQIMFYVAIRCRPSLYVINLLVPSSFLITIDALSFFLPVESENRAPFKMTLLLGYNVFLFMMNDLLPASGTSLISVYFALSLSLMVVSLLETIFITYLLHLATTQPPPRPRWLCSLLLHCTSPRKCCPAALWMEDVGLGLTPTHLSGQKEPGELGGKELGPREAELNGGSGWTRARLADLWVYFSHMMDTLLFRIYLLFLATSITTVIILWNT</sequence>
<evidence type="ECO:0000256" key="22">
    <source>
        <dbReference type="SAM" id="SignalP"/>
    </source>
</evidence>
<feature type="chain" id="PRO_5015889797" evidence="22">
    <location>
        <begin position="28"/>
        <end position="445"/>
    </location>
</feature>
<protein>
    <submittedName>
        <fullName evidence="26">5-hydroxytryptamine receptor 3C</fullName>
    </submittedName>
</protein>
<accession>A0A2Y9SWN2</accession>
<dbReference type="Gene3D" id="2.70.170.10">
    <property type="entry name" value="Neurotransmitter-gated ion-channel ligand-binding domain"/>
    <property type="match status" value="1"/>
</dbReference>
<evidence type="ECO:0000256" key="3">
    <source>
        <dbReference type="ARBA" id="ARBA00022692"/>
    </source>
</evidence>
<dbReference type="InterPro" id="IPR006202">
    <property type="entry name" value="Neur_chan_lig-bd"/>
</dbReference>
<feature type="domain" description="Neurotransmitter-gated ion-channel transmembrane" evidence="24">
    <location>
        <begin position="252"/>
        <end position="352"/>
    </location>
</feature>
<keyword evidence="7" id="KW-0406">Ion transport</keyword>
<feature type="compositionally biased region" description="Basic and acidic residues" evidence="20">
    <location>
        <begin position="382"/>
        <end position="397"/>
    </location>
</feature>
<evidence type="ECO:0000256" key="19">
    <source>
        <dbReference type="ARBA" id="ARBA00063036"/>
    </source>
</evidence>
<evidence type="ECO:0000256" key="8">
    <source>
        <dbReference type="ARBA" id="ARBA00023136"/>
    </source>
</evidence>
<evidence type="ECO:0000256" key="13">
    <source>
        <dbReference type="ARBA" id="ARBA00023303"/>
    </source>
</evidence>
<keyword evidence="8 21" id="KW-0472">Membrane</keyword>
<keyword evidence="5 21" id="KW-1133">Transmembrane helix</keyword>
<dbReference type="GO" id="GO:0098662">
    <property type="term" value="P:inorganic cation transmembrane transport"/>
    <property type="evidence" value="ECO:0007669"/>
    <property type="project" value="UniProtKB-ARBA"/>
</dbReference>
<dbReference type="InterPro" id="IPR006201">
    <property type="entry name" value="Neur_channel"/>
</dbReference>
<name>A0A2Y9SWN2_PHYMC</name>
<dbReference type="FunCoup" id="A0A2Y9SWN2">
    <property type="interactions" value="41"/>
</dbReference>
<dbReference type="GO" id="GO:0022850">
    <property type="term" value="F:serotonin-gated monoatomic cation channel activity"/>
    <property type="evidence" value="ECO:0007669"/>
    <property type="project" value="UniProtKB-ARBA"/>
</dbReference>
<keyword evidence="10 26" id="KW-0675">Receptor</keyword>
<keyword evidence="3 21" id="KW-0812">Transmembrane</keyword>
<dbReference type="Gene3D" id="1.20.58.390">
    <property type="entry name" value="Neurotransmitter-gated ion-channel transmembrane domain"/>
    <property type="match status" value="1"/>
</dbReference>
<dbReference type="InterPro" id="IPR036734">
    <property type="entry name" value="Neur_chan_lig-bd_sf"/>
</dbReference>
<dbReference type="PANTHER" id="PTHR18945">
    <property type="entry name" value="NEUROTRANSMITTER GATED ION CHANNEL"/>
    <property type="match status" value="1"/>
</dbReference>
<evidence type="ECO:0000256" key="12">
    <source>
        <dbReference type="ARBA" id="ARBA00023286"/>
    </source>
</evidence>
<dbReference type="GO" id="GO:1904602">
    <property type="term" value="C:serotonin-activated cation-selective channel complex"/>
    <property type="evidence" value="ECO:0007669"/>
    <property type="project" value="UniProtKB-ARBA"/>
</dbReference>
<feature type="transmembrane region" description="Helical" evidence="21">
    <location>
        <begin position="306"/>
        <end position="331"/>
    </location>
</feature>
<evidence type="ECO:0000256" key="11">
    <source>
        <dbReference type="ARBA" id="ARBA00023257"/>
    </source>
</evidence>
<keyword evidence="12" id="KW-1071">Ligand-gated ion channel</keyword>